<evidence type="ECO:0000313" key="3">
    <source>
        <dbReference type="Proteomes" id="UP001314181"/>
    </source>
</evidence>
<reference evidence="2 3" key="1">
    <citation type="submission" date="2024-01" db="EMBL/GenBank/DDBJ databases">
        <authorList>
            <person name="Kunselman E."/>
        </authorList>
    </citation>
    <scope>NUCLEOTIDE SEQUENCE [LARGE SCALE GENOMIC DNA]</scope>
    <source>
        <strain evidence="2">2 abalone samples</strain>
    </source>
</reference>
<evidence type="ECO:0000259" key="1">
    <source>
        <dbReference type="Pfam" id="PF01370"/>
    </source>
</evidence>
<dbReference type="PANTHER" id="PTHR12126">
    <property type="entry name" value="NADH-UBIQUINONE OXIDOREDUCTASE 39 KDA SUBUNIT-RELATED"/>
    <property type="match status" value="1"/>
</dbReference>
<protein>
    <submittedName>
        <fullName evidence="2">Complex I NDUFA9 subunit family protein</fullName>
    </submittedName>
</protein>
<gene>
    <name evidence="2" type="ORF">CAXC1_170008</name>
</gene>
<dbReference type="Gene3D" id="3.40.50.720">
    <property type="entry name" value="NAD(P)-binding Rossmann-like Domain"/>
    <property type="match status" value="1"/>
</dbReference>
<dbReference type="InterPro" id="IPR051207">
    <property type="entry name" value="ComplexI_NDUFA9_subunit"/>
</dbReference>
<name>A0ABM9N7B5_9RICK</name>
<dbReference type="InterPro" id="IPR036291">
    <property type="entry name" value="NAD(P)-bd_dom_sf"/>
</dbReference>
<organism evidence="2 3">
    <name type="scientific">Candidatus Xenohaliotis californiensis</name>
    <dbReference type="NCBI Taxonomy" id="84677"/>
    <lineage>
        <taxon>Bacteria</taxon>
        <taxon>Pseudomonadati</taxon>
        <taxon>Pseudomonadota</taxon>
        <taxon>Alphaproteobacteria</taxon>
        <taxon>Rickettsiales</taxon>
        <taxon>Anaplasmataceae</taxon>
        <taxon>Candidatus Xenohaliotis</taxon>
    </lineage>
</organism>
<dbReference type="RefSeq" id="WP_338363566.1">
    <property type="nucleotide sequence ID" value="NZ_CAWVOK010000008.1"/>
</dbReference>
<comment type="caution">
    <text evidence="2">The sequence shown here is derived from an EMBL/GenBank/DDBJ whole genome shotgun (WGS) entry which is preliminary data.</text>
</comment>
<keyword evidence="3" id="KW-1185">Reference proteome</keyword>
<dbReference type="SUPFAM" id="SSF51735">
    <property type="entry name" value="NAD(P)-binding Rossmann-fold domains"/>
    <property type="match status" value="1"/>
</dbReference>
<dbReference type="Proteomes" id="UP001314181">
    <property type="component" value="Unassembled WGS sequence"/>
</dbReference>
<dbReference type="InterPro" id="IPR001509">
    <property type="entry name" value="Epimerase_deHydtase"/>
</dbReference>
<dbReference type="PANTHER" id="PTHR12126:SF11">
    <property type="entry name" value="NADH DEHYDROGENASE [UBIQUINONE] 1 ALPHA SUBCOMPLEX SUBUNIT 9, MITOCHONDRIAL"/>
    <property type="match status" value="1"/>
</dbReference>
<proteinExistence type="predicted"/>
<evidence type="ECO:0000313" key="2">
    <source>
        <dbReference type="EMBL" id="CAK8162489.1"/>
    </source>
</evidence>
<dbReference type="Pfam" id="PF01370">
    <property type="entry name" value="Epimerase"/>
    <property type="match status" value="1"/>
</dbReference>
<dbReference type="EMBL" id="CAWVOK010000008">
    <property type="protein sequence ID" value="CAK8162489.1"/>
    <property type="molecule type" value="Genomic_DNA"/>
</dbReference>
<feature type="domain" description="NAD-dependent epimerase/dehydratase" evidence="1">
    <location>
        <begin position="5"/>
        <end position="198"/>
    </location>
</feature>
<sequence>MRCAVFGASSFLARYVIERLLAKKNNTVIAFSRNADSAKHLKVLGYPGQIRIVEYNNKLPHTFIDNFDVVINFIGAINVLSPKKDFFKLHSQIPELIAQECMAHKVKNFIHFSAMGINNSPTLYARSKISGERAVIAAFPSATIIRPSLMYGTDSMLFNFLYTIAQAYVYPMIKLKTIFQPIFVDDVAKFVLSALDNNMVGMYEVAGPRVYSIGELMEVFSKRNPMHMHVCIPISYNIAQFIFYIMNLPLMRVFFAKSYLSIDWLKFVQNNALVTKNNALLSLGIKPVWLESVLIKYFANNNDV</sequence>
<accession>A0ABM9N7B5</accession>